<dbReference type="InterPro" id="IPR006365">
    <property type="entry name" value="Cbl_synth_CobL"/>
</dbReference>
<dbReference type="NCBIfam" id="TIGR02469">
    <property type="entry name" value="CbiT"/>
    <property type="match status" value="1"/>
</dbReference>
<comment type="caution">
    <text evidence="7">The sequence shown here is derived from an EMBL/GenBank/DDBJ whole genome shotgun (WGS) entry which is preliminary data.</text>
</comment>
<keyword evidence="3" id="KW-0489">Methyltransferase</keyword>
<dbReference type="Pfam" id="PF01135">
    <property type="entry name" value="PCMT"/>
    <property type="match status" value="1"/>
</dbReference>
<dbReference type="InterPro" id="IPR050714">
    <property type="entry name" value="Cobalamin_biosynth_MTase"/>
</dbReference>
<dbReference type="CDD" id="cd02440">
    <property type="entry name" value="AdoMet_MTases"/>
    <property type="match status" value="1"/>
</dbReference>
<dbReference type="NCBIfam" id="TIGR02467">
    <property type="entry name" value="CbiE"/>
    <property type="match status" value="1"/>
</dbReference>
<dbReference type="InterPro" id="IPR035996">
    <property type="entry name" value="4pyrrol_Methylase_sf"/>
</dbReference>
<organism evidence="7 8">
    <name type="scientific">Halomonas llamarensis</name>
    <dbReference type="NCBI Taxonomy" id="2945104"/>
    <lineage>
        <taxon>Bacteria</taxon>
        <taxon>Pseudomonadati</taxon>
        <taxon>Pseudomonadota</taxon>
        <taxon>Gammaproteobacteria</taxon>
        <taxon>Oceanospirillales</taxon>
        <taxon>Halomonadaceae</taxon>
        <taxon>Halomonas</taxon>
    </lineage>
</organism>
<dbReference type="InterPro" id="IPR014008">
    <property type="entry name" value="Cbl_synth_MTase_CbiT"/>
</dbReference>
<evidence type="ECO:0000256" key="3">
    <source>
        <dbReference type="ARBA" id="ARBA00022603"/>
    </source>
</evidence>
<evidence type="ECO:0000256" key="5">
    <source>
        <dbReference type="ARBA" id="ARBA00022691"/>
    </source>
</evidence>
<dbReference type="InterPro" id="IPR012818">
    <property type="entry name" value="CbiE"/>
</dbReference>
<keyword evidence="4" id="KW-0808">Transferase</keyword>
<evidence type="ECO:0000259" key="6">
    <source>
        <dbReference type="Pfam" id="PF00590"/>
    </source>
</evidence>
<comment type="pathway">
    <text evidence="1">Cofactor biosynthesis; adenosylcobalamin biosynthesis.</text>
</comment>
<dbReference type="Gene3D" id="3.40.50.150">
    <property type="entry name" value="Vaccinia Virus protein VP39"/>
    <property type="match status" value="1"/>
</dbReference>
<dbReference type="PIRSF" id="PIRSF036428">
    <property type="entry name" value="CobL"/>
    <property type="match status" value="1"/>
</dbReference>
<dbReference type="EMBL" id="JAMJPJ010000036">
    <property type="protein sequence ID" value="MCL7931361.1"/>
    <property type="molecule type" value="Genomic_DNA"/>
</dbReference>
<keyword evidence="8" id="KW-1185">Reference proteome</keyword>
<dbReference type="CDD" id="cd11644">
    <property type="entry name" value="Precorrin-6Y-MT"/>
    <property type="match status" value="1"/>
</dbReference>
<reference evidence="7" key="1">
    <citation type="submission" date="2022-05" db="EMBL/GenBank/DDBJ databases">
        <title>Halomonas geminus sp. nov. and Halomonas llamarensis sp. nov. isolated from high-altitude salars of the Atacama Desert.</title>
        <authorList>
            <person name="Hintersatz C."/>
            <person name="Rojas L.A."/>
            <person name="Wei T.-S."/>
            <person name="Kutschke S."/>
            <person name="Lehmann F."/>
            <person name="Jain R."/>
            <person name="Pollmann K."/>
        </authorList>
    </citation>
    <scope>NUCLEOTIDE SEQUENCE</scope>
    <source>
        <strain evidence="7">ATCHA</strain>
    </source>
</reference>
<accession>A0ABT0SUF9</accession>
<name>A0ABT0SUF9_9GAMM</name>
<keyword evidence="5" id="KW-0949">S-adenosyl-L-methionine</keyword>
<evidence type="ECO:0000256" key="2">
    <source>
        <dbReference type="ARBA" id="ARBA00022573"/>
    </source>
</evidence>
<proteinExistence type="predicted"/>
<dbReference type="Proteomes" id="UP001165308">
    <property type="component" value="Unassembled WGS sequence"/>
</dbReference>
<dbReference type="PANTHER" id="PTHR43182">
    <property type="entry name" value="COBALT-PRECORRIN-6B C(15)-METHYLTRANSFERASE (DECARBOXYLATING)"/>
    <property type="match status" value="1"/>
</dbReference>
<sequence length="419" mass="44920">MVINGNEVPWLTIIGWGESGTKGLTAASREALARAEVVFGARRHLRLLEPLSTDLNADLKTDLKTDLQDKLREWPVPFADGIPQLLAERGRCVVVLASGDPFWFGAGTSIVGHLEPQEWQALPSPSTFSLAASRLGWPIQDCTCLGLHAKPLTRVRPYLQPGRRLLVLARDGDAVAELARWVYQFGFADSTLTVLEALGGEHERVRTFTAAATLPNDIAHPVAVALEVAGEGPALPLASGLSDDFFEHDGQITKQAIRAMTLAALAPKPGERLWDIGTGSGSIAIEWLLAHPDNQAVGVEQNASRAARAAHNASQLGVDWLTIIEGSALDALAKAPPPDAVFIGGGLSQALLEALWQQLPAGTRLVANAVTLESEALLAHWHQQAGGELLRLELASAAPLGTRRGWKASYPIVQWRCSR</sequence>
<feature type="domain" description="Tetrapyrrole methylase" evidence="6">
    <location>
        <begin position="11"/>
        <end position="211"/>
    </location>
</feature>
<gene>
    <name evidence="7" type="primary">cbiE</name>
    <name evidence="7" type="ORF">M8006_15485</name>
</gene>
<protein>
    <submittedName>
        <fullName evidence="7">Precorrin-6y C5,15-methyltransferase (Decarboxylating) subunit CbiE</fullName>
    </submittedName>
</protein>
<keyword evidence="2" id="KW-0169">Cobalamin biosynthesis</keyword>
<dbReference type="PANTHER" id="PTHR43182:SF1">
    <property type="entry name" value="COBALT-PRECORRIN-7 C(5)-METHYLTRANSFERASE"/>
    <property type="match status" value="1"/>
</dbReference>
<evidence type="ECO:0000256" key="4">
    <source>
        <dbReference type="ARBA" id="ARBA00022679"/>
    </source>
</evidence>
<evidence type="ECO:0000256" key="1">
    <source>
        <dbReference type="ARBA" id="ARBA00004953"/>
    </source>
</evidence>
<evidence type="ECO:0000313" key="8">
    <source>
        <dbReference type="Proteomes" id="UP001165308"/>
    </source>
</evidence>
<dbReference type="InterPro" id="IPR000878">
    <property type="entry name" value="4pyrrol_Mease"/>
</dbReference>
<evidence type="ECO:0000313" key="7">
    <source>
        <dbReference type="EMBL" id="MCL7931361.1"/>
    </source>
</evidence>
<dbReference type="SUPFAM" id="SSF53335">
    <property type="entry name" value="S-adenosyl-L-methionine-dependent methyltransferases"/>
    <property type="match status" value="1"/>
</dbReference>
<dbReference type="SUPFAM" id="SSF53790">
    <property type="entry name" value="Tetrapyrrole methylase"/>
    <property type="match status" value="1"/>
</dbReference>
<dbReference type="Gene3D" id="3.40.1010.10">
    <property type="entry name" value="Cobalt-precorrin-4 Transmethylase, Domain 1"/>
    <property type="match status" value="1"/>
</dbReference>
<dbReference type="Pfam" id="PF00590">
    <property type="entry name" value="TP_methylase"/>
    <property type="match status" value="1"/>
</dbReference>
<dbReference type="InterPro" id="IPR029063">
    <property type="entry name" value="SAM-dependent_MTases_sf"/>
</dbReference>
<dbReference type="InterPro" id="IPR014777">
    <property type="entry name" value="4pyrrole_Mease_sub1"/>
</dbReference>